<evidence type="ECO:0000256" key="3">
    <source>
        <dbReference type="ARBA" id="ARBA00023315"/>
    </source>
</evidence>
<keyword evidence="7" id="KW-1185">Reference proteome</keyword>
<keyword evidence="3" id="KW-0012">Acyltransferase</keyword>
<evidence type="ECO:0000313" key="6">
    <source>
        <dbReference type="EMBL" id="CAH9413274.1"/>
    </source>
</evidence>
<dbReference type="RefSeq" id="WP_073774754.1">
    <property type="nucleotide sequence ID" value="NZ_CAKXYP010000001.1"/>
</dbReference>
<keyword evidence="1" id="KW-0963">Cytoplasm</keyword>
<dbReference type="Pfam" id="PF08545">
    <property type="entry name" value="ACP_syn_III"/>
    <property type="match status" value="1"/>
</dbReference>
<evidence type="ECO:0000256" key="1">
    <source>
        <dbReference type="ARBA" id="ARBA00022490"/>
    </source>
</evidence>
<evidence type="ECO:0000256" key="2">
    <source>
        <dbReference type="ARBA" id="ARBA00022679"/>
    </source>
</evidence>
<dbReference type="Gene3D" id="3.40.47.10">
    <property type="match status" value="2"/>
</dbReference>
<comment type="caution">
    <text evidence="6">The sequence shown here is derived from an EMBL/GenBank/DDBJ whole genome shotgun (WGS) entry which is preliminary data.</text>
</comment>
<dbReference type="InterPro" id="IPR016039">
    <property type="entry name" value="Thiolase-like"/>
</dbReference>
<sequence>MKFENTYLAGLGTHVPGLVTTEKAVQEGWYEAQAREASGLESVAIGDALSAPEMAVLAAGEAIRGSGHAPEDFGALFHASAYHQGPDGWSPAHYILHNTLNTPITALEIKQGCQGMLSALAFSAHRLACDSSKSAVLVTAADNYSAPLVDRWTTSRLSIFGDGAAAAVVSRSGGLAKLLSIGTYSAPGMESLHRGSEPIFPPAVTVGRTLDYEERVKFWMDEWAKGNTPPMEHPGEVLQKALDVALADAGITADDIKRVCHPSATLDALRDQFLDPIGFDLESGIWEHTSKVGHISAADVFIGLHHLCATGQVGQGDKVLLFTGSPGFEAGVAIVEITGEPAVS</sequence>
<proteinExistence type="predicted"/>
<dbReference type="PANTHER" id="PTHR34069:SF2">
    <property type="entry name" value="BETA-KETOACYL-[ACYL-CARRIER-PROTEIN] SYNTHASE III"/>
    <property type="match status" value="1"/>
</dbReference>
<dbReference type="PANTHER" id="PTHR34069">
    <property type="entry name" value="3-OXOACYL-[ACYL-CARRIER-PROTEIN] SYNTHASE 3"/>
    <property type="match status" value="1"/>
</dbReference>
<feature type="domain" description="Beta-ketoacyl-[acyl-carrier-protein] synthase III N-terminal" evidence="5">
    <location>
        <begin position="108"/>
        <end position="173"/>
    </location>
</feature>
<evidence type="ECO:0000259" key="5">
    <source>
        <dbReference type="Pfam" id="PF08545"/>
    </source>
</evidence>
<feature type="domain" description="Beta-ketoacyl-[acyl-carrier-protein] synthase III C-terminal" evidence="4">
    <location>
        <begin position="246"/>
        <end position="337"/>
    </location>
</feature>
<reference evidence="6" key="1">
    <citation type="submission" date="2022-03" db="EMBL/GenBank/DDBJ databases">
        <authorList>
            <person name="Leyn A S."/>
        </authorList>
    </citation>
    <scope>NUCLEOTIDE SEQUENCE</scope>
    <source>
        <strain evidence="6">Streptomyces globisporus 4-3</strain>
    </source>
</reference>
<protein>
    <recommendedName>
        <fullName evidence="8">3-oxoacyl-ACP synthase</fullName>
    </recommendedName>
</protein>
<dbReference type="EMBL" id="CAKXYP010000001">
    <property type="protein sequence ID" value="CAH9413274.1"/>
    <property type="molecule type" value="Genomic_DNA"/>
</dbReference>
<organism evidence="6 7">
    <name type="scientific">Streptomyces globisporus</name>
    <dbReference type="NCBI Taxonomy" id="1908"/>
    <lineage>
        <taxon>Bacteria</taxon>
        <taxon>Bacillati</taxon>
        <taxon>Actinomycetota</taxon>
        <taxon>Actinomycetes</taxon>
        <taxon>Kitasatosporales</taxon>
        <taxon>Streptomycetaceae</taxon>
        <taxon>Streptomyces</taxon>
    </lineage>
</organism>
<evidence type="ECO:0008006" key="8">
    <source>
        <dbReference type="Google" id="ProtNLM"/>
    </source>
</evidence>
<dbReference type="InterPro" id="IPR013747">
    <property type="entry name" value="ACP_syn_III_C"/>
</dbReference>
<evidence type="ECO:0000259" key="4">
    <source>
        <dbReference type="Pfam" id="PF08541"/>
    </source>
</evidence>
<keyword evidence="2" id="KW-0808">Transferase</keyword>
<dbReference type="SUPFAM" id="SSF53901">
    <property type="entry name" value="Thiolase-like"/>
    <property type="match status" value="1"/>
</dbReference>
<accession>A0ABN8USR2</accession>
<dbReference type="Pfam" id="PF08541">
    <property type="entry name" value="ACP_syn_III_C"/>
    <property type="match status" value="1"/>
</dbReference>
<dbReference type="Proteomes" id="UP001154015">
    <property type="component" value="Unassembled WGS sequence"/>
</dbReference>
<evidence type="ECO:0000313" key="7">
    <source>
        <dbReference type="Proteomes" id="UP001154015"/>
    </source>
</evidence>
<name>A0ABN8USR2_STRGL</name>
<dbReference type="InterPro" id="IPR013751">
    <property type="entry name" value="ACP_syn_III_N"/>
</dbReference>
<gene>
    <name evidence="6" type="ORF">SGL43_00272</name>
</gene>
<dbReference type="CDD" id="cd00827">
    <property type="entry name" value="init_cond_enzymes"/>
    <property type="match status" value="1"/>
</dbReference>